<dbReference type="EMBL" id="AUVB01000054">
    <property type="protein sequence ID" value="KGE03470.1"/>
    <property type="molecule type" value="Genomic_DNA"/>
</dbReference>
<dbReference type="AlphaFoldDB" id="A0A095VQ09"/>
<evidence type="ECO:0000313" key="11">
    <source>
        <dbReference type="EMBL" id="KGE03470.1"/>
    </source>
</evidence>
<dbReference type="SUPFAM" id="SSF46626">
    <property type="entry name" value="Cytochrome c"/>
    <property type="match status" value="1"/>
</dbReference>
<keyword evidence="12" id="KW-1185">Reference proteome</keyword>
<keyword evidence="7 8" id="KW-0408">Iron</keyword>
<keyword evidence="4 8" id="KW-0479">Metal-binding</keyword>
<sequence>MPKALSPALLATTLLAGVSGAAAKPPTPAELASAGEAVYLRHCSNCHGMSLRGSPHGNALLGPVFLDKWGQASPVDLLRYTAANMPPGGTSVLRNRDLAAAVAYLLERNRESAAGDLPLLDLAALAPVGEGAEEASGDEGWFNFTEAGTIDQAARSRGGFRGQGLDSYTPVSEAMLANPPPGDWLSWRRTRDGHGYSPLAQVNRDNVGDLKLAWVLAMRDGSNQVTPLAHDGILYVTHPGNIIQAVDGASGEVLWEFVYTFPPEAKTLGGPVRNIAIYEDKLFLSTYDAALIAIDARTGEQLWRTAKADYREAYTHTAGPIVGGGVVLSGINGCELYTKAGCFITGHDPDTGEELWRTSTIALPGTPEGDTWGGQPQALRAGGDAWIAGSYDAELDLFFIGTSQAKPWVAASRGMSATDQALYTNSTLALNPKTGDIVWHFQHVPGETIDMDIGFERVLVDIDGRQVLFTVGKDGLLWKLDRRNGDFIAVKETLPQNVFAGIDRETGRVSYREDILEAKIGDTIQACPGIYGGHNWQASTYNPEAGSLVIPLHQLCSDMVGREVPLEVGGGGYGGDSRTYEMPGAGGKLGKLAAYDVRTLEERWSHEQRALFLSGALGTAGGLVFIGDLDRYFKAFDVDSGTVLWETRLGAPLHGYPITYTAGGKQYIAVPTGIGVFRALTAVLSPEIYQPTNGQALYVFELPD</sequence>
<dbReference type="InterPro" id="IPR002372">
    <property type="entry name" value="PQQ_rpt_dom"/>
</dbReference>
<evidence type="ECO:0000313" key="12">
    <source>
        <dbReference type="Proteomes" id="UP000029640"/>
    </source>
</evidence>
<dbReference type="RefSeq" id="WP_084592367.1">
    <property type="nucleotide sequence ID" value="NZ_KN234745.1"/>
</dbReference>
<dbReference type="Proteomes" id="UP000029640">
    <property type="component" value="Unassembled WGS sequence"/>
</dbReference>
<dbReference type="Pfam" id="PF01011">
    <property type="entry name" value="PQQ"/>
    <property type="match status" value="2"/>
</dbReference>
<evidence type="ECO:0000256" key="5">
    <source>
        <dbReference type="ARBA" id="ARBA00022729"/>
    </source>
</evidence>
<proteinExistence type="inferred from homology"/>
<dbReference type="eggNOG" id="COG4993">
    <property type="taxonomic scope" value="Bacteria"/>
</dbReference>
<dbReference type="GO" id="GO:0052934">
    <property type="term" value="F:alcohol dehydrogenase (cytochrome c) activity"/>
    <property type="evidence" value="ECO:0007669"/>
    <property type="project" value="UniProtKB-EC"/>
</dbReference>
<dbReference type="PROSITE" id="PS51007">
    <property type="entry name" value="CYTC"/>
    <property type="match status" value="1"/>
</dbReference>
<protein>
    <submittedName>
        <fullName evidence="11">Quino(Hemo)protein alcohol dehydrogenase</fullName>
        <ecNumber evidence="11">1.1.2.8</ecNumber>
    </submittedName>
</protein>
<accession>A0A095VQ09</accession>
<evidence type="ECO:0000256" key="3">
    <source>
        <dbReference type="ARBA" id="ARBA00022617"/>
    </source>
</evidence>
<dbReference type="SUPFAM" id="SSF50998">
    <property type="entry name" value="Quinoprotein alcohol dehydrogenase-like"/>
    <property type="match status" value="1"/>
</dbReference>
<keyword evidence="6 11" id="KW-0560">Oxidoreductase</keyword>
<dbReference type="EC" id="1.1.2.8" evidence="11"/>
<dbReference type="HOGENOM" id="CLU_018478_0_2_6"/>
<dbReference type="SMART" id="SM00564">
    <property type="entry name" value="PQQ"/>
    <property type="match status" value="5"/>
</dbReference>
<evidence type="ECO:0000259" key="10">
    <source>
        <dbReference type="PROSITE" id="PS51007"/>
    </source>
</evidence>
<evidence type="ECO:0000256" key="1">
    <source>
        <dbReference type="ARBA" id="ARBA00001931"/>
    </source>
</evidence>
<dbReference type="OrthoDB" id="9794322at2"/>
<keyword evidence="5 9" id="KW-0732">Signal</keyword>
<dbReference type="GO" id="GO:0009055">
    <property type="term" value="F:electron transfer activity"/>
    <property type="evidence" value="ECO:0007669"/>
    <property type="project" value="InterPro"/>
</dbReference>
<evidence type="ECO:0000256" key="2">
    <source>
        <dbReference type="ARBA" id="ARBA00008156"/>
    </source>
</evidence>
<comment type="cofactor">
    <cofactor evidence="1">
        <name>pyrroloquinoline quinone</name>
        <dbReference type="ChEBI" id="CHEBI:58442"/>
    </cofactor>
</comment>
<organism evidence="11 12">
    <name type="scientific">Pseudohaliea rubra DSM 19751</name>
    <dbReference type="NCBI Taxonomy" id="1265313"/>
    <lineage>
        <taxon>Bacteria</taxon>
        <taxon>Pseudomonadati</taxon>
        <taxon>Pseudomonadota</taxon>
        <taxon>Gammaproteobacteria</taxon>
        <taxon>Cellvibrionales</taxon>
        <taxon>Halieaceae</taxon>
        <taxon>Pseudohaliea</taxon>
    </lineage>
</organism>
<dbReference type="InterPro" id="IPR018391">
    <property type="entry name" value="PQQ_b-propeller_rpt"/>
</dbReference>
<dbReference type="InterPro" id="IPR011047">
    <property type="entry name" value="Quinoprotein_ADH-like_sf"/>
</dbReference>
<dbReference type="PANTHER" id="PTHR32303">
    <property type="entry name" value="QUINOPROTEIN ALCOHOL DEHYDROGENASE (CYTOCHROME C)"/>
    <property type="match status" value="1"/>
</dbReference>
<reference evidence="11 12" key="1">
    <citation type="journal article" date="2014" name="Genome Announc.">
        <title>Genome Sequence of Gammaproteobacterial Pseudohaliea rubra Type Strain DSM 19751, Isolated from Coastal Seawater of the Mediterranean Sea.</title>
        <authorList>
            <person name="Spring S."/>
            <person name="Fiebig A."/>
            <person name="Riedel T."/>
            <person name="Goker M."/>
            <person name="Klenk H.P."/>
        </authorList>
    </citation>
    <scope>NUCLEOTIDE SEQUENCE [LARGE SCALE GENOMIC DNA]</scope>
    <source>
        <strain evidence="11 12">DSM 19751</strain>
    </source>
</reference>
<keyword evidence="3 8" id="KW-0349">Heme</keyword>
<dbReference type="Gene3D" id="1.10.760.10">
    <property type="entry name" value="Cytochrome c-like domain"/>
    <property type="match status" value="1"/>
</dbReference>
<feature type="chain" id="PRO_5001920010" evidence="9">
    <location>
        <begin position="24"/>
        <end position="704"/>
    </location>
</feature>
<comment type="caution">
    <text evidence="11">The sequence shown here is derived from an EMBL/GenBank/DDBJ whole genome shotgun (WGS) entry which is preliminary data.</text>
</comment>
<evidence type="ECO:0000256" key="9">
    <source>
        <dbReference type="SAM" id="SignalP"/>
    </source>
</evidence>
<dbReference type="Pfam" id="PF13442">
    <property type="entry name" value="Cytochrome_CBB3"/>
    <property type="match status" value="1"/>
</dbReference>
<feature type="domain" description="Cytochrome c" evidence="10">
    <location>
        <begin position="30"/>
        <end position="109"/>
    </location>
</feature>
<comment type="similarity">
    <text evidence="2">Belongs to the bacterial PQQ dehydrogenase family.</text>
</comment>
<dbReference type="STRING" id="1265313.HRUBRA_01849"/>
<dbReference type="GO" id="GO:0020037">
    <property type="term" value="F:heme binding"/>
    <property type="evidence" value="ECO:0007669"/>
    <property type="project" value="InterPro"/>
</dbReference>
<name>A0A095VQ09_9GAMM</name>
<dbReference type="Gene3D" id="2.140.10.10">
    <property type="entry name" value="Quinoprotein alcohol dehydrogenase-like superfamily"/>
    <property type="match status" value="1"/>
</dbReference>
<dbReference type="InterPro" id="IPR009056">
    <property type="entry name" value="Cyt_c-like_dom"/>
</dbReference>
<evidence type="ECO:0000256" key="6">
    <source>
        <dbReference type="ARBA" id="ARBA00023002"/>
    </source>
</evidence>
<dbReference type="GO" id="GO:0046872">
    <property type="term" value="F:metal ion binding"/>
    <property type="evidence" value="ECO:0007669"/>
    <property type="project" value="UniProtKB-KW"/>
</dbReference>
<evidence type="ECO:0000256" key="4">
    <source>
        <dbReference type="ARBA" id="ARBA00022723"/>
    </source>
</evidence>
<evidence type="ECO:0000256" key="7">
    <source>
        <dbReference type="ARBA" id="ARBA00023004"/>
    </source>
</evidence>
<dbReference type="InterPro" id="IPR036909">
    <property type="entry name" value="Cyt_c-like_dom_sf"/>
</dbReference>
<feature type="signal peptide" evidence="9">
    <location>
        <begin position="1"/>
        <end position="23"/>
    </location>
</feature>
<evidence type="ECO:0000256" key="8">
    <source>
        <dbReference type="PROSITE-ProRule" id="PRU00433"/>
    </source>
</evidence>
<gene>
    <name evidence="11" type="ORF">HRUBRA_01849</name>
</gene>